<reference evidence="3" key="1">
    <citation type="journal article" date="2022" name="New Phytol.">
        <title>Evolutionary transition to the ectomycorrhizal habit in the genomes of a hyperdiverse lineage of mushroom-forming fungi.</title>
        <authorList>
            <person name="Looney B."/>
            <person name="Miyauchi S."/>
            <person name="Morin E."/>
            <person name="Drula E."/>
            <person name="Courty P.E."/>
            <person name="Kohler A."/>
            <person name="Kuo A."/>
            <person name="LaButti K."/>
            <person name="Pangilinan J."/>
            <person name="Lipzen A."/>
            <person name="Riley R."/>
            <person name="Andreopoulos W."/>
            <person name="He G."/>
            <person name="Johnson J."/>
            <person name="Nolan M."/>
            <person name="Tritt A."/>
            <person name="Barry K.W."/>
            <person name="Grigoriev I.V."/>
            <person name="Nagy L.G."/>
            <person name="Hibbett D."/>
            <person name="Henrissat B."/>
            <person name="Matheny P.B."/>
            <person name="Labbe J."/>
            <person name="Martin F.M."/>
        </authorList>
    </citation>
    <scope>NUCLEOTIDE SEQUENCE</scope>
    <source>
        <strain evidence="3">BPL690</strain>
    </source>
</reference>
<dbReference type="InterPro" id="IPR003169">
    <property type="entry name" value="GYF"/>
</dbReference>
<feature type="compositionally biased region" description="Polar residues" evidence="1">
    <location>
        <begin position="772"/>
        <end position="787"/>
    </location>
</feature>
<feature type="compositionally biased region" description="Pro residues" evidence="1">
    <location>
        <begin position="1130"/>
        <end position="1141"/>
    </location>
</feature>
<feature type="compositionally biased region" description="Pro residues" evidence="1">
    <location>
        <begin position="22"/>
        <end position="32"/>
    </location>
</feature>
<protein>
    <recommendedName>
        <fullName evidence="2">GYF domain-containing protein</fullName>
    </recommendedName>
</protein>
<feature type="compositionally biased region" description="Low complexity" evidence="1">
    <location>
        <begin position="842"/>
        <end position="852"/>
    </location>
</feature>
<feature type="compositionally biased region" description="Polar residues" evidence="1">
    <location>
        <begin position="803"/>
        <end position="817"/>
    </location>
</feature>
<dbReference type="Proteomes" id="UP001203297">
    <property type="component" value="Unassembled WGS sequence"/>
</dbReference>
<feature type="compositionally biased region" description="Polar residues" evidence="1">
    <location>
        <begin position="180"/>
        <end position="198"/>
    </location>
</feature>
<dbReference type="CDD" id="cd00072">
    <property type="entry name" value="GYF"/>
    <property type="match status" value="1"/>
</dbReference>
<evidence type="ECO:0000313" key="3">
    <source>
        <dbReference type="EMBL" id="KAI0307492.1"/>
    </source>
</evidence>
<feature type="region of interest" description="Disordered" evidence="1">
    <location>
        <begin position="728"/>
        <end position="925"/>
    </location>
</feature>
<feature type="compositionally biased region" description="Low complexity" evidence="1">
    <location>
        <begin position="1048"/>
        <end position="1064"/>
    </location>
</feature>
<feature type="compositionally biased region" description="Basic and acidic residues" evidence="1">
    <location>
        <begin position="154"/>
        <end position="168"/>
    </location>
</feature>
<feature type="compositionally biased region" description="Polar residues" evidence="1">
    <location>
        <begin position="227"/>
        <end position="238"/>
    </location>
</feature>
<organism evidence="3 4">
    <name type="scientific">Multifurca ochricompacta</name>
    <dbReference type="NCBI Taxonomy" id="376703"/>
    <lineage>
        <taxon>Eukaryota</taxon>
        <taxon>Fungi</taxon>
        <taxon>Dikarya</taxon>
        <taxon>Basidiomycota</taxon>
        <taxon>Agaricomycotina</taxon>
        <taxon>Agaricomycetes</taxon>
        <taxon>Russulales</taxon>
        <taxon>Russulaceae</taxon>
        <taxon>Multifurca</taxon>
    </lineage>
</organism>
<feature type="region of interest" description="Disordered" evidence="1">
    <location>
        <begin position="656"/>
        <end position="715"/>
    </location>
</feature>
<gene>
    <name evidence="3" type="ORF">B0F90DRAFT_1674181</name>
</gene>
<dbReference type="Gene3D" id="3.30.1490.40">
    <property type="match status" value="1"/>
</dbReference>
<dbReference type="AlphaFoldDB" id="A0AAD4MEB3"/>
<feature type="region of interest" description="Disordered" evidence="1">
    <location>
        <begin position="1218"/>
        <end position="1264"/>
    </location>
</feature>
<feature type="compositionally biased region" description="Polar residues" evidence="1">
    <location>
        <begin position="40"/>
        <end position="58"/>
    </location>
</feature>
<feature type="compositionally biased region" description="Low complexity" evidence="1">
    <location>
        <begin position="870"/>
        <end position="892"/>
    </location>
</feature>
<dbReference type="PANTHER" id="PTHR47471">
    <property type="entry name" value="GYF DOMAIN-CONTAINING PROTEIN"/>
    <property type="match status" value="1"/>
</dbReference>
<feature type="compositionally biased region" description="Polar residues" evidence="1">
    <location>
        <begin position="269"/>
        <end position="280"/>
    </location>
</feature>
<feature type="compositionally biased region" description="Polar residues" evidence="1">
    <location>
        <begin position="668"/>
        <end position="693"/>
    </location>
</feature>
<comment type="caution">
    <text evidence="3">The sequence shown here is derived from an EMBL/GenBank/DDBJ whole genome shotgun (WGS) entry which is preliminary data.</text>
</comment>
<name>A0AAD4MEB3_9AGAM</name>
<feature type="region of interest" description="Disordered" evidence="1">
    <location>
        <begin position="1"/>
        <end position="60"/>
    </location>
</feature>
<feature type="compositionally biased region" description="Low complexity" evidence="1">
    <location>
        <begin position="694"/>
        <end position="715"/>
    </location>
</feature>
<feature type="domain" description="GYF" evidence="2">
    <location>
        <begin position="354"/>
        <end position="410"/>
    </location>
</feature>
<feature type="region of interest" description="Disordered" evidence="1">
    <location>
        <begin position="115"/>
        <end position="332"/>
    </location>
</feature>
<feature type="region of interest" description="Disordered" evidence="1">
    <location>
        <begin position="1124"/>
        <end position="1148"/>
    </location>
</feature>
<feature type="compositionally biased region" description="Polar residues" evidence="1">
    <location>
        <begin position="438"/>
        <end position="452"/>
    </location>
</feature>
<feature type="compositionally biased region" description="Basic residues" evidence="1">
    <location>
        <begin position="1255"/>
        <end position="1264"/>
    </location>
</feature>
<keyword evidence="4" id="KW-1185">Reference proteome</keyword>
<dbReference type="SUPFAM" id="SSF55277">
    <property type="entry name" value="GYF domain"/>
    <property type="match status" value="1"/>
</dbReference>
<feature type="compositionally biased region" description="Low complexity" evidence="1">
    <location>
        <begin position="467"/>
        <end position="483"/>
    </location>
</feature>
<evidence type="ECO:0000256" key="1">
    <source>
        <dbReference type="SAM" id="MobiDB-lite"/>
    </source>
</evidence>
<dbReference type="InterPro" id="IPR035445">
    <property type="entry name" value="GYF-like_dom_sf"/>
</dbReference>
<dbReference type="Pfam" id="PF02213">
    <property type="entry name" value="GYF"/>
    <property type="match status" value="1"/>
</dbReference>
<dbReference type="PROSITE" id="PS50829">
    <property type="entry name" value="GYF"/>
    <property type="match status" value="1"/>
</dbReference>
<feature type="region of interest" description="Disordered" evidence="1">
    <location>
        <begin position="979"/>
        <end position="1076"/>
    </location>
</feature>
<evidence type="ECO:0000313" key="4">
    <source>
        <dbReference type="Proteomes" id="UP001203297"/>
    </source>
</evidence>
<dbReference type="SMART" id="SM00444">
    <property type="entry name" value="GYF"/>
    <property type="match status" value="1"/>
</dbReference>
<proteinExistence type="predicted"/>
<accession>A0AAD4MEB3</accession>
<feature type="compositionally biased region" description="Polar residues" evidence="1">
    <location>
        <begin position="853"/>
        <end position="862"/>
    </location>
</feature>
<sequence>MTTTTMHFGPEWMRPKHALRPQNPPSPPPNPHAPSGASSYSALLTPSPNNSQEPSDSANPFLYSKEDLLKIYKDGGGRGGLGLEVERWEGVVREVGSEPVALKEWTEGERKFFAGSINSEVRRRQSSDYLSPLATQPGERPKLSHSGSGMASPLRERFGGLMRKRDGTDQPALTIPRKLSVSSTQGPLSSPRDSNLPSPRTRGPLTPGFDGILNSGESWVSRRRASESGTRLNSSTASRGDADVEPQSASRVKIDEEDEEQQRHFRPSTDPTGHTPSHNLDPSPGDSPKGAKLSVDDNVASPAINGTDGPMTPAFQNTTQPPGPAPVDDLPLSTNAVPVTIASQPVATTTNPASIEWSYIDPQGQVQGPFQAELMQKWYEEGYFAIDLLMRRVNLDEDWTPVGELAQRAGSERIFFFNFDAPAAPPGLSRHREPSRDPFQQQRESNGYNTPYQPVPTRSIHPSALDSYFASSSPASNSPSSSFGAGRFGNNSPDPAATFGGLVGVPISSGDSPIGSRPGNFADTTFIGARRTGYADTPFEQGFGIRVGLGNPGPARTSSVDNYGLNPSISSQPPWGPSNSVHAASLSIRTNSFDHVGPGPFTSHLGAGLDPSYSGESSLTRGLAAQQDTLGQNFSNVNQRDLSRLGSRDLYQLEQRPGLGLGGFDGTPSGSPFDSPVQHQSFNHSPSMNYATPVSQQASTTSVPTSSAAMPPSIPSILPLTQPAWADTTESAPKRTGLTPFDATVFPTSRNTTVTRTAPPPPAQSWAPMKQPTPSESSQSPWFNASQGIIDDGWGHIPGPHSLTISNLTQHTQQQESGDGFPQEGAALLDSPVEPTPLLENVQSPVQSSSVSGTPDSSQQPTRPGRKVPVQTNSAQSTTSAPSTPVVAQPTKEPTPPPPAVSAPTKPVWSTEDDKKKNIGTPTSLREIQEMEVKKQEARKAAERERVRATAVAATTVAPASEDSQLFTTSWGLPTSQVVTKTPAKDTPSAIMPSTSAPTSSTTTVSFSAPASSAPPIAVWTNAQKPATKKSMRDILEEEERRKKAASKESIVATAARRAYAETTNKTTPTSPPVGGAWTTVGANGKATGAAVASSLLAARPIITPTPSSSIGSAVASSRGAVTASGVRSPAPPAKVPPAPPKVDDAPVTPSPDFMKWLNDSLKQLNSSVNYEEIASMLLSFPLDGDATTVEIISELIYDNSTTLDGRRFAQEFIAKRRTDAASRKPSGRAPSIADVVKAQPKPSQQTEWGGFKVVKQKKKGGRS</sequence>
<dbReference type="PANTHER" id="PTHR47471:SF1">
    <property type="entry name" value="PROTEIN ESSENTIAL FOR POTEXVIRUS ACCUMULATION 1"/>
    <property type="match status" value="1"/>
</dbReference>
<evidence type="ECO:0000259" key="2">
    <source>
        <dbReference type="PROSITE" id="PS50829"/>
    </source>
</evidence>
<feature type="compositionally biased region" description="Low complexity" evidence="1">
    <location>
        <begin position="987"/>
        <end position="1018"/>
    </location>
</feature>
<dbReference type="EMBL" id="WTXG01000001">
    <property type="protein sequence ID" value="KAI0307492.1"/>
    <property type="molecule type" value="Genomic_DNA"/>
</dbReference>
<feature type="region of interest" description="Disordered" evidence="1">
    <location>
        <begin position="426"/>
        <end position="489"/>
    </location>
</feature>
<feature type="compositionally biased region" description="Basic and acidic residues" evidence="1">
    <location>
        <begin position="1031"/>
        <end position="1042"/>
    </location>
</feature>